<evidence type="ECO:0000259" key="1">
    <source>
        <dbReference type="Pfam" id="PF01841"/>
    </source>
</evidence>
<dbReference type="InterPro" id="IPR002931">
    <property type="entry name" value="Transglutaminase-like"/>
</dbReference>
<dbReference type="Pfam" id="PF01841">
    <property type="entry name" value="Transglut_core"/>
    <property type="match status" value="1"/>
</dbReference>
<dbReference type="Gene3D" id="3.10.620.30">
    <property type="match status" value="1"/>
</dbReference>
<dbReference type="AlphaFoldDB" id="A0A9X2VYU7"/>
<feature type="domain" description="Transglutaminase-like" evidence="1">
    <location>
        <begin position="86"/>
        <end position="143"/>
    </location>
</feature>
<dbReference type="Proteomes" id="UP001141259">
    <property type="component" value="Unassembled WGS sequence"/>
</dbReference>
<sequence length="268" mass="29261">MGKIDYSAPGPFTSLGEAAGSVVAADPLEICEPVHALFLHPDEQPGKDMPAERQVEKNVRPAGALARLLLALDPAPLTEARVAEKRVVGTCRHFAVMSCALLRDRGVAARVRCGFGMYFEVGLGMDHWVTEFWAGGRWVRVDTEIFGQERGVDPRDLKPGEFLTGGEAWSAYRRGEVDGAKFGVPGTENWGPSEIRGNVVRDLAALNNVETLPWDEWGRMAEAYEGKTGADYDELLDEVAVVCAGDDLDAVAALYQHPDLRVPDELIR</sequence>
<evidence type="ECO:0000313" key="2">
    <source>
        <dbReference type="EMBL" id="MCS7484253.1"/>
    </source>
</evidence>
<gene>
    <name evidence="2" type="ORF">NZH93_46120</name>
</gene>
<proteinExistence type="predicted"/>
<protein>
    <submittedName>
        <fullName evidence="2">Transglutaminase-like domain-containing protein</fullName>
    </submittedName>
</protein>
<name>A0A9X2VYU7_9PSEU</name>
<evidence type="ECO:0000313" key="3">
    <source>
        <dbReference type="Proteomes" id="UP001141259"/>
    </source>
</evidence>
<organism evidence="2 3">
    <name type="scientific">Umezawaea endophytica</name>
    <dbReference type="NCBI Taxonomy" id="1654476"/>
    <lineage>
        <taxon>Bacteria</taxon>
        <taxon>Bacillati</taxon>
        <taxon>Actinomycetota</taxon>
        <taxon>Actinomycetes</taxon>
        <taxon>Pseudonocardiales</taxon>
        <taxon>Pseudonocardiaceae</taxon>
        <taxon>Umezawaea</taxon>
    </lineage>
</organism>
<dbReference type="EMBL" id="JANYMP010000043">
    <property type="protein sequence ID" value="MCS7484253.1"/>
    <property type="molecule type" value="Genomic_DNA"/>
</dbReference>
<keyword evidence="3" id="KW-1185">Reference proteome</keyword>
<comment type="caution">
    <text evidence="2">The sequence shown here is derived from an EMBL/GenBank/DDBJ whole genome shotgun (WGS) entry which is preliminary data.</text>
</comment>
<reference evidence="2" key="1">
    <citation type="submission" date="2022-08" db="EMBL/GenBank/DDBJ databases">
        <authorList>
            <person name="Tistechok S."/>
            <person name="Samborskyy M."/>
            <person name="Roman I."/>
        </authorList>
    </citation>
    <scope>NUCLEOTIDE SEQUENCE</scope>
    <source>
        <strain evidence="2">DSM 103496</strain>
    </source>
</reference>
<dbReference type="InterPro" id="IPR038765">
    <property type="entry name" value="Papain-like_cys_pep_sf"/>
</dbReference>
<accession>A0A9X2VYU7</accession>
<dbReference type="RefSeq" id="WP_259629702.1">
    <property type="nucleotide sequence ID" value="NZ_JANYMP010000043.1"/>
</dbReference>
<dbReference type="SUPFAM" id="SSF54001">
    <property type="entry name" value="Cysteine proteinases"/>
    <property type="match status" value="1"/>
</dbReference>